<evidence type="ECO:0000256" key="4">
    <source>
        <dbReference type="ARBA" id="ARBA00022989"/>
    </source>
</evidence>
<dbReference type="InterPro" id="IPR051423">
    <property type="entry name" value="CD225/Dispanin"/>
</dbReference>
<gene>
    <name evidence="8" type="ORF">HJC23_004602</name>
</gene>
<keyword evidence="3 7" id="KW-0812">Transmembrane</keyword>
<dbReference type="PANTHER" id="PTHR14948">
    <property type="entry name" value="NG5"/>
    <property type="match status" value="1"/>
</dbReference>
<evidence type="ECO:0000313" key="9">
    <source>
        <dbReference type="Proteomes" id="UP001516023"/>
    </source>
</evidence>
<keyword evidence="9" id="KW-1185">Reference proteome</keyword>
<dbReference type="Pfam" id="PF04505">
    <property type="entry name" value="CD225"/>
    <property type="match status" value="1"/>
</dbReference>
<evidence type="ECO:0000256" key="3">
    <source>
        <dbReference type="ARBA" id="ARBA00022692"/>
    </source>
</evidence>
<feature type="compositionally biased region" description="Polar residues" evidence="6">
    <location>
        <begin position="192"/>
        <end position="206"/>
    </location>
</feature>
<evidence type="ECO:0000256" key="7">
    <source>
        <dbReference type="SAM" id="Phobius"/>
    </source>
</evidence>
<feature type="compositionally biased region" description="Basic and acidic residues" evidence="6">
    <location>
        <begin position="208"/>
        <end position="218"/>
    </location>
</feature>
<evidence type="ECO:0000256" key="5">
    <source>
        <dbReference type="ARBA" id="ARBA00023136"/>
    </source>
</evidence>
<keyword evidence="5 7" id="KW-0472">Membrane</keyword>
<feature type="region of interest" description="Disordered" evidence="6">
    <location>
        <begin position="192"/>
        <end position="218"/>
    </location>
</feature>
<comment type="caution">
    <text evidence="8">The sequence shown here is derived from an EMBL/GenBank/DDBJ whole genome shotgun (WGS) entry which is preliminary data.</text>
</comment>
<feature type="compositionally biased region" description="Basic and acidic residues" evidence="6">
    <location>
        <begin position="50"/>
        <end position="61"/>
    </location>
</feature>
<protein>
    <recommendedName>
        <fullName evidence="10">J domain-containing protein</fullName>
    </recommendedName>
</protein>
<dbReference type="InterPro" id="IPR007593">
    <property type="entry name" value="CD225/Dispanin_fam"/>
</dbReference>
<dbReference type="Proteomes" id="UP001516023">
    <property type="component" value="Unassembled WGS sequence"/>
</dbReference>
<accession>A0ABD3QFG6</accession>
<dbReference type="EMBL" id="JABMIG020000043">
    <property type="protein sequence ID" value="KAL3798814.1"/>
    <property type="molecule type" value="Genomic_DNA"/>
</dbReference>
<feature type="region of interest" description="Disordered" evidence="6">
    <location>
        <begin position="109"/>
        <end position="180"/>
    </location>
</feature>
<evidence type="ECO:0000256" key="2">
    <source>
        <dbReference type="ARBA" id="ARBA00006843"/>
    </source>
</evidence>
<evidence type="ECO:0008006" key="10">
    <source>
        <dbReference type="Google" id="ProtNLM"/>
    </source>
</evidence>
<reference evidence="8 9" key="1">
    <citation type="journal article" date="2020" name="G3 (Bethesda)">
        <title>Improved Reference Genome for Cyclotella cryptica CCMP332, a Model for Cell Wall Morphogenesis, Salinity Adaptation, and Lipid Production in Diatoms (Bacillariophyta).</title>
        <authorList>
            <person name="Roberts W.R."/>
            <person name="Downey K.M."/>
            <person name="Ruck E.C."/>
            <person name="Traller J.C."/>
            <person name="Alverson A.J."/>
        </authorList>
    </citation>
    <scope>NUCLEOTIDE SEQUENCE [LARGE SCALE GENOMIC DNA]</scope>
    <source>
        <strain evidence="8 9">CCMP332</strain>
    </source>
</reference>
<keyword evidence="4 7" id="KW-1133">Transmembrane helix</keyword>
<evidence type="ECO:0000256" key="6">
    <source>
        <dbReference type="SAM" id="MobiDB-lite"/>
    </source>
</evidence>
<dbReference type="AlphaFoldDB" id="A0ABD3QFG6"/>
<evidence type="ECO:0000256" key="1">
    <source>
        <dbReference type="ARBA" id="ARBA00004370"/>
    </source>
</evidence>
<dbReference type="PANTHER" id="PTHR14948:SF25">
    <property type="entry name" value="DUF4190 DOMAIN-CONTAINING PROTEIN"/>
    <property type="match status" value="1"/>
</dbReference>
<feature type="transmembrane region" description="Helical" evidence="7">
    <location>
        <begin position="223"/>
        <end position="244"/>
    </location>
</feature>
<evidence type="ECO:0000313" key="8">
    <source>
        <dbReference type="EMBL" id="KAL3798814.1"/>
    </source>
</evidence>
<dbReference type="GO" id="GO:0016020">
    <property type="term" value="C:membrane"/>
    <property type="evidence" value="ECO:0007669"/>
    <property type="project" value="UniProtKB-SubCell"/>
</dbReference>
<name>A0ABD3QFG6_9STRA</name>
<comment type="similarity">
    <text evidence="2">Belongs to the CD225/Dispanin family.</text>
</comment>
<comment type="subcellular location">
    <subcellularLocation>
        <location evidence="1">Membrane</location>
    </subcellularLocation>
</comment>
<organism evidence="8 9">
    <name type="scientific">Cyclotella cryptica</name>
    <dbReference type="NCBI Taxonomy" id="29204"/>
    <lineage>
        <taxon>Eukaryota</taxon>
        <taxon>Sar</taxon>
        <taxon>Stramenopiles</taxon>
        <taxon>Ochrophyta</taxon>
        <taxon>Bacillariophyta</taxon>
        <taxon>Coscinodiscophyceae</taxon>
        <taxon>Thalassiosirophycidae</taxon>
        <taxon>Stephanodiscales</taxon>
        <taxon>Stephanodiscaceae</taxon>
        <taxon>Cyclotella</taxon>
    </lineage>
</organism>
<feature type="compositionally biased region" description="Polar residues" evidence="6">
    <location>
        <begin position="163"/>
        <end position="180"/>
    </location>
</feature>
<feature type="compositionally biased region" description="Polar residues" evidence="6">
    <location>
        <begin position="136"/>
        <end position="147"/>
    </location>
</feature>
<sequence length="307" mass="35159">MANDSAFRRLLLDTVSTTIAQPPSSSALIELLRVATPDLLPSSSNTNQRHKADETVRNASQREKLLRTLQSRIHPDKHLADERATALFQEVTLFYERCVKAIETENKLRQQRSCKNDGPGETSSQQNDRRDGRQYDGTTNFNTNSDGSKAKNSRYPQWYPRNNIPTQNPRSPRSSGATFTTHSDYENAEYFNEQTPRTSNPSNGTRPHQKEVVPREQPSDHKVFAAISTVIFPPLGLCALYHAIKVRTSWNDGRYGDARRHSEKAYNFAAWGYLCFGCVFLYLWLSDGEFDWNWDRIKRNLPWDDGP</sequence>
<feature type="transmembrane region" description="Helical" evidence="7">
    <location>
        <begin position="265"/>
        <end position="285"/>
    </location>
</feature>
<proteinExistence type="inferred from homology"/>
<feature type="region of interest" description="Disordered" evidence="6">
    <location>
        <begin position="40"/>
        <end position="61"/>
    </location>
</feature>